<accession>A0A9E5DIE2</accession>
<dbReference type="Proteomes" id="UP001068021">
    <property type="component" value="Unassembled WGS sequence"/>
</dbReference>
<dbReference type="AlphaFoldDB" id="A0A9E5DIE2"/>
<dbReference type="Proteomes" id="UP001074446">
    <property type="component" value="Unassembled WGS sequence"/>
</dbReference>
<comment type="caution">
    <text evidence="2">The sequence shown here is derived from an EMBL/GenBank/DDBJ whole genome shotgun (WGS) entry which is preliminary data.</text>
</comment>
<dbReference type="EMBL" id="JAPVER010000018">
    <property type="protein sequence ID" value="MCZ3365112.1"/>
    <property type="molecule type" value="Genomic_DNA"/>
</dbReference>
<sequence length="109" mass="13316">MKNDDTNKEEEKYLQTKESIINNIYGQKEMEKKYLKTVGSLLDYWIKELRSIDTQNKKRHNQLLELIHRERSNIKKIEEDINRTNIMIDRTEQSLERISQMINSFRNER</sequence>
<evidence type="ECO:0000313" key="3">
    <source>
        <dbReference type="EMBL" id="MCZ3372867.1"/>
    </source>
</evidence>
<evidence type="ECO:0000313" key="2">
    <source>
        <dbReference type="EMBL" id="MCZ3365112.1"/>
    </source>
</evidence>
<keyword evidence="1" id="KW-0175">Coiled coil</keyword>
<dbReference type="RefSeq" id="WP_048080395.1">
    <property type="nucleotide sequence ID" value="NZ_JAPVER010000018.1"/>
</dbReference>
<feature type="coiled-coil region" evidence="1">
    <location>
        <begin position="60"/>
        <end position="108"/>
    </location>
</feature>
<proteinExistence type="predicted"/>
<dbReference type="EMBL" id="JAPVES010000030">
    <property type="protein sequence ID" value="MCZ3372867.1"/>
    <property type="molecule type" value="Genomic_DNA"/>
</dbReference>
<protein>
    <submittedName>
        <fullName evidence="2">Uncharacterized protein</fullName>
    </submittedName>
</protein>
<keyword evidence="4" id="KW-1185">Reference proteome</keyword>
<evidence type="ECO:0000313" key="4">
    <source>
        <dbReference type="Proteomes" id="UP001068021"/>
    </source>
</evidence>
<organism evidence="2 4">
    <name type="scientific">Methanobacterium veterum</name>
    <dbReference type="NCBI Taxonomy" id="408577"/>
    <lineage>
        <taxon>Archaea</taxon>
        <taxon>Methanobacteriati</taxon>
        <taxon>Methanobacteriota</taxon>
        <taxon>Methanomada group</taxon>
        <taxon>Methanobacteria</taxon>
        <taxon>Methanobacteriales</taxon>
        <taxon>Methanobacteriaceae</taxon>
        <taxon>Methanobacterium</taxon>
    </lineage>
</organism>
<gene>
    <name evidence="3" type="ORF">O3H35_09480</name>
    <name evidence="2" type="ORF">O3H54_04360</name>
</gene>
<evidence type="ECO:0000256" key="1">
    <source>
        <dbReference type="SAM" id="Coils"/>
    </source>
</evidence>
<reference evidence="2" key="1">
    <citation type="submission" date="2022-12" db="EMBL/GenBank/DDBJ databases">
        <title>Reclassification of two methanogenic archaea species isolated from the Kolyma lowland permafrost.</title>
        <authorList>
            <person name="Trubitsyn V.E."/>
            <person name="Rivkina E.M."/>
            <person name="Shcherbakova V.A."/>
        </authorList>
    </citation>
    <scope>NUCLEOTIDE SEQUENCE</scope>
    <source>
        <strain evidence="2">M2</strain>
        <strain evidence="3">MK4</strain>
    </source>
</reference>
<name>A0A9E5DIE2_9EURY</name>